<dbReference type="PANTHER" id="PTHR28234">
    <property type="entry name" value="NUCLEAR CONTROL OF ATPASE PROTEIN 2"/>
    <property type="match status" value="1"/>
</dbReference>
<evidence type="ECO:0000313" key="6">
    <source>
        <dbReference type="EMBL" id="KAK2967220.1"/>
    </source>
</evidence>
<reference evidence="6" key="1">
    <citation type="submission" date="2022-12" db="EMBL/GenBank/DDBJ databases">
        <title>Draft genome assemblies for two species of Escallonia (Escalloniales).</title>
        <authorList>
            <person name="Chanderbali A."/>
            <person name="Dervinis C."/>
            <person name="Anghel I."/>
            <person name="Soltis D."/>
            <person name="Soltis P."/>
            <person name="Zapata F."/>
        </authorList>
    </citation>
    <scope>NUCLEOTIDE SEQUENCE</scope>
    <source>
        <strain evidence="6">UCBG92.1500</strain>
        <tissue evidence="6">Leaf</tissue>
    </source>
</reference>
<evidence type="ECO:0000313" key="7">
    <source>
        <dbReference type="Proteomes" id="UP001187471"/>
    </source>
</evidence>
<evidence type="ECO:0000256" key="1">
    <source>
        <dbReference type="ARBA" id="ARBA00004225"/>
    </source>
</evidence>
<dbReference type="InterPro" id="IPR013946">
    <property type="entry name" value="NCA2-like"/>
</dbReference>
<evidence type="ECO:0000256" key="4">
    <source>
        <dbReference type="ARBA" id="ARBA00023128"/>
    </source>
</evidence>
<proteinExistence type="predicted"/>
<keyword evidence="3" id="KW-1133">Transmembrane helix</keyword>
<dbReference type="PANTHER" id="PTHR28234:SF1">
    <property type="entry name" value="NUCLEAR CONTROL OF ATPASE PROTEIN 2"/>
    <property type="match status" value="1"/>
</dbReference>
<evidence type="ECO:0000256" key="2">
    <source>
        <dbReference type="ARBA" id="ARBA00022692"/>
    </source>
</evidence>
<keyword evidence="4" id="KW-0496">Mitochondrion</keyword>
<dbReference type="EMBL" id="JAVXUO010003045">
    <property type="protein sequence ID" value="KAK2967220.1"/>
    <property type="molecule type" value="Genomic_DNA"/>
</dbReference>
<comment type="caution">
    <text evidence="6">The sequence shown here is derived from an EMBL/GenBank/DDBJ whole genome shotgun (WGS) entry which is preliminary data.</text>
</comment>
<keyword evidence="7" id="KW-1185">Reference proteome</keyword>
<dbReference type="Proteomes" id="UP001187471">
    <property type="component" value="Unassembled WGS sequence"/>
</dbReference>
<keyword evidence="2" id="KW-0812">Transmembrane</keyword>
<name>A0AA88QQD6_9ASTE</name>
<sequence>MAVPHGGRSMDVKTLVSFYSKSAWSRLVSCADSRLLASISNLFRRATSPRRTRNRISLPLPLPPDAFLGFLKIGYLLFICRSMSEASRVLVDVLDDLLEHIFLNLHNIQKNLQFWVSRAEGSNTDKVYFMVFERGPRAFIDCTVQVLRDCLAEGSGIQHLCFSASTHISERITILTSLRSSLATFLAQVYMEVDKLGDKLAKDPENSLPLLLVTVNGLFSKLEASIGHLHAMRQPDSSVDGSYSFPLMFEKLPEVNQEGSQWTVCEIRDASNVIYQNLQKLDSYLSVLVAQHRKPRKVTLYWMRYTCGVVGISVCSIWLLRHSRLTGSPDIDNWIREAKESTVNFWSDHVEQPVSTQMFPVA</sequence>
<keyword evidence="5" id="KW-0472">Membrane</keyword>
<evidence type="ECO:0000256" key="5">
    <source>
        <dbReference type="ARBA" id="ARBA00023136"/>
    </source>
</evidence>
<dbReference type="AlphaFoldDB" id="A0AA88QQD6"/>
<accession>A0AA88QQD6</accession>
<gene>
    <name evidence="6" type="ORF">RJ640_000694</name>
</gene>
<comment type="subcellular location">
    <subcellularLocation>
        <location evidence="1">Mitochondrion membrane</location>
        <topology evidence="1">Multi-pass membrane protein</topology>
    </subcellularLocation>
</comment>
<protein>
    <submittedName>
        <fullName evidence="6">Uncharacterized protein</fullName>
    </submittedName>
</protein>
<evidence type="ECO:0000256" key="3">
    <source>
        <dbReference type="ARBA" id="ARBA00022989"/>
    </source>
</evidence>
<dbReference type="GO" id="GO:0005741">
    <property type="term" value="C:mitochondrial outer membrane"/>
    <property type="evidence" value="ECO:0007669"/>
    <property type="project" value="TreeGrafter"/>
</dbReference>
<organism evidence="6 7">
    <name type="scientific">Escallonia rubra</name>
    <dbReference type="NCBI Taxonomy" id="112253"/>
    <lineage>
        <taxon>Eukaryota</taxon>
        <taxon>Viridiplantae</taxon>
        <taxon>Streptophyta</taxon>
        <taxon>Embryophyta</taxon>
        <taxon>Tracheophyta</taxon>
        <taxon>Spermatophyta</taxon>
        <taxon>Magnoliopsida</taxon>
        <taxon>eudicotyledons</taxon>
        <taxon>Gunneridae</taxon>
        <taxon>Pentapetalae</taxon>
        <taxon>asterids</taxon>
        <taxon>campanulids</taxon>
        <taxon>Escalloniales</taxon>
        <taxon>Escalloniaceae</taxon>
        <taxon>Escallonia</taxon>
    </lineage>
</organism>
<dbReference type="Pfam" id="PF08637">
    <property type="entry name" value="NCA2"/>
    <property type="match status" value="1"/>
</dbReference>